<evidence type="ECO:0000259" key="10">
    <source>
        <dbReference type="Pfam" id="PF02875"/>
    </source>
</evidence>
<keyword evidence="3" id="KW-0547">Nucleotide-binding</keyword>
<dbReference type="GO" id="GO:0005524">
    <property type="term" value="F:ATP binding"/>
    <property type="evidence" value="ECO:0007669"/>
    <property type="project" value="UniProtKB-KW"/>
</dbReference>
<dbReference type="OrthoDB" id="9804126at2"/>
<name>A0A1C5AAP1_9ACTN</name>
<dbReference type="Pfam" id="PF08245">
    <property type="entry name" value="Mur_ligase_M"/>
    <property type="match status" value="1"/>
</dbReference>
<dbReference type="Gene3D" id="3.40.50.720">
    <property type="entry name" value="NAD(P)-binding Rossmann-like Domain"/>
    <property type="match status" value="1"/>
</dbReference>
<dbReference type="EMBL" id="FMCU01000015">
    <property type="protein sequence ID" value="SCF42265.1"/>
    <property type="molecule type" value="Genomic_DNA"/>
</dbReference>
<dbReference type="GO" id="GO:0008360">
    <property type="term" value="P:regulation of cell shape"/>
    <property type="evidence" value="ECO:0007669"/>
    <property type="project" value="UniProtKB-KW"/>
</dbReference>
<evidence type="ECO:0000259" key="11">
    <source>
        <dbReference type="Pfam" id="PF08245"/>
    </source>
</evidence>
<dbReference type="Proteomes" id="UP000198797">
    <property type="component" value="Unassembled WGS sequence"/>
</dbReference>
<evidence type="ECO:0000313" key="13">
    <source>
        <dbReference type="Proteomes" id="UP000198797"/>
    </source>
</evidence>
<dbReference type="SUPFAM" id="SSF51984">
    <property type="entry name" value="MurCD N-terminal domain"/>
    <property type="match status" value="1"/>
</dbReference>
<evidence type="ECO:0000256" key="3">
    <source>
        <dbReference type="ARBA" id="ARBA00022741"/>
    </source>
</evidence>
<dbReference type="Pfam" id="PF01225">
    <property type="entry name" value="Mur_ligase"/>
    <property type="match status" value="1"/>
</dbReference>
<organism evidence="12 13">
    <name type="scientific">Micromonospora matsumotoense</name>
    <dbReference type="NCBI Taxonomy" id="121616"/>
    <lineage>
        <taxon>Bacteria</taxon>
        <taxon>Bacillati</taxon>
        <taxon>Actinomycetota</taxon>
        <taxon>Actinomycetes</taxon>
        <taxon>Micromonosporales</taxon>
        <taxon>Micromonosporaceae</taxon>
        <taxon>Micromonospora</taxon>
    </lineage>
</organism>
<dbReference type="GO" id="GO:0009252">
    <property type="term" value="P:peptidoglycan biosynthetic process"/>
    <property type="evidence" value="ECO:0007669"/>
    <property type="project" value="UniProtKB-KW"/>
</dbReference>
<accession>A0A1C5AAP1</accession>
<keyword evidence="13" id="KW-1185">Reference proteome</keyword>
<dbReference type="InterPro" id="IPR036565">
    <property type="entry name" value="Mur-like_cat_sf"/>
</dbReference>
<evidence type="ECO:0000256" key="2">
    <source>
        <dbReference type="ARBA" id="ARBA00022618"/>
    </source>
</evidence>
<dbReference type="GO" id="GO:0051301">
    <property type="term" value="P:cell division"/>
    <property type="evidence" value="ECO:0007669"/>
    <property type="project" value="UniProtKB-KW"/>
</dbReference>
<dbReference type="GO" id="GO:0008763">
    <property type="term" value="F:UDP-N-acetylmuramate-L-alanine ligase activity"/>
    <property type="evidence" value="ECO:0007669"/>
    <property type="project" value="UniProtKB-EC"/>
</dbReference>
<dbReference type="STRING" id="121616.GA0070216_11552"/>
<evidence type="ECO:0000259" key="9">
    <source>
        <dbReference type="Pfam" id="PF01225"/>
    </source>
</evidence>
<keyword evidence="4" id="KW-0067">ATP-binding</keyword>
<dbReference type="InterPro" id="IPR036615">
    <property type="entry name" value="Mur_ligase_C_dom_sf"/>
</dbReference>
<dbReference type="InterPro" id="IPR000713">
    <property type="entry name" value="Mur_ligase_N"/>
</dbReference>
<keyword evidence="1 12" id="KW-0436">Ligase</keyword>
<dbReference type="InterPro" id="IPR004101">
    <property type="entry name" value="Mur_ligase_C"/>
</dbReference>
<evidence type="ECO:0000256" key="1">
    <source>
        <dbReference type="ARBA" id="ARBA00022598"/>
    </source>
</evidence>
<evidence type="ECO:0000256" key="8">
    <source>
        <dbReference type="ARBA" id="ARBA00023316"/>
    </source>
</evidence>
<evidence type="ECO:0000256" key="5">
    <source>
        <dbReference type="ARBA" id="ARBA00022960"/>
    </source>
</evidence>
<dbReference type="Gene3D" id="3.40.1190.10">
    <property type="entry name" value="Mur-like, catalytic domain"/>
    <property type="match status" value="1"/>
</dbReference>
<dbReference type="GO" id="GO:0071555">
    <property type="term" value="P:cell wall organization"/>
    <property type="evidence" value="ECO:0007669"/>
    <property type="project" value="UniProtKB-KW"/>
</dbReference>
<feature type="domain" description="Mur ligase central" evidence="11">
    <location>
        <begin position="124"/>
        <end position="308"/>
    </location>
</feature>
<proteinExistence type="predicted"/>
<dbReference type="PANTHER" id="PTHR43445:SF3">
    <property type="entry name" value="UDP-N-ACETYLMURAMATE--L-ALANINE LIGASE"/>
    <property type="match status" value="1"/>
</dbReference>
<reference evidence="13" key="1">
    <citation type="submission" date="2016-06" db="EMBL/GenBank/DDBJ databases">
        <authorList>
            <person name="Varghese N."/>
            <person name="Submissions Spin"/>
        </authorList>
    </citation>
    <scope>NUCLEOTIDE SEQUENCE [LARGE SCALE GENOMIC DNA]</scope>
    <source>
        <strain evidence="13">DSM 44100</strain>
    </source>
</reference>
<protein>
    <submittedName>
        <fullName evidence="12">UDP-N-acetylmuramate--L-alanine ligase</fullName>
        <ecNumber evidence="12">6.3.2.8</ecNumber>
    </submittedName>
</protein>
<dbReference type="Gene3D" id="3.90.190.20">
    <property type="entry name" value="Mur ligase, C-terminal domain"/>
    <property type="match status" value="1"/>
</dbReference>
<feature type="domain" description="Mur ligase N-terminal catalytic" evidence="9">
    <location>
        <begin position="24"/>
        <end position="116"/>
    </location>
</feature>
<dbReference type="SUPFAM" id="SSF53623">
    <property type="entry name" value="MurD-like peptide ligases, catalytic domain"/>
    <property type="match status" value="1"/>
</dbReference>
<keyword evidence="5" id="KW-0133">Cell shape</keyword>
<dbReference type="AlphaFoldDB" id="A0A1C5AAP1"/>
<dbReference type="RefSeq" id="WP_091250892.1">
    <property type="nucleotide sequence ID" value="NZ_FMCU01000015.1"/>
</dbReference>
<gene>
    <name evidence="12" type="ORF">GA0070216_11552</name>
</gene>
<evidence type="ECO:0000313" key="12">
    <source>
        <dbReference type="EMBL" id="SCF42265.1"/>
    </source>
</evidence>
<keyword evidence="2" id="KW-0132">Cell division</keyword>
<dbReference type="InterPro" id="IPR013221">
    <property type="entry name" value="Mur_ligase_cen"/>
</dbReference>
<keyword evidence="7" id="KW-0131">Cell cycle</keyword>
<evidence type="ECO:0000256" key="4">
    <source>
        <dbReference type="ARBA" id="ARBA00022840"/>
    </source>
</evidence>
<dbReference type="EC" id="6.3.2.8" evidence="12"/>
<sequence length="481" mass="50267">MTEAIPGNPTIEAYTGPLDLSRPHFVGVGGAALSGLARLLAELGHQVSGSDVCDSATLTALRRAGVRVQVGYDEAFIRDASCVVHASVAQIAPVVRAARAAGIPVVQRAQVLDQVAVGRRLVAVAGSHGKSTTAGMLAHILRTLGQDPTYLIGADLTGPESGAHLGRSELLVAEASQRDRSFHFLTPSVAVVTNVTDGKPESSISHADMLREYVTFGCRTAANGVLVVCADCVGAAVAAEVIADERPDLTVLRYGRDRTADVRFLDVCAEGWSASAVVRMPHGAQVRLTLPTPAVHHLDNAAAAMTCAVALGLDPTEVAGAVSTFAGVRRRFEHLDTRAGVTVIDSCAGHPHQIAADLEAARTLALGRVFVVFRPSGHARVGVFGERIGRVLANHADHVLLLDGHDTPPDGHPRVDPTVIVARLREGSYFLPAGPDEAARVITRMAGRGDVVLTMGPDDVTSYSAAILDKLSCPSEVTLSA</sequence>
<keyword evidence="6" id="KW-0573">Peptidoglycan synthesis</keyword>
<dbReference type="PANTHER" id="PTHR43445">
    <property type="entry name" value="UDP-N-ACETYLMURAMATE--L-ALANINE LIGASE-RELATED"/>
    <property type="match status" value="1"/>
</dbReference>
<keyword evidence="8" id="KW-0961">Cell wall biogenesis/degradation</keyword>
<evidence type="ECO:0000256" key="6">
    <source>
        <dbReference type="ARBA" id="ARBA00022984"/>
    </source>
</evidence>
<feature type="domain" description="Mur ligase C-terminal" evidence="10">
    <location>
        <begin position="330"/>
        <end position="456"/>
    </location>
</feature>
<dbReference type="SUPFAM" id="SSF53244">
    <property type="entry name" value="MurD-like peptide ligases, peptide-binding domain"/>
    <property type="match status" value="1"/>
</dbReference>
<evidence type="ECO:0000256" key="7">
    <source>
        <dbReference type="ARBA" id="ARBA00023306"/>
    </source>
</evidence>
<dbReference type="Pfam" id="PF02875">
    <property type="entry name" value="Mur_ligase_C"/>
    <property type="match status" value="1"/>
</dbReference>
<dbReference type="InterPro" id="IPR050061">
    <property type="entry name" value="MurCDEF_pg_biosynth"/>
</dbReference>